<dbReference type="InterPro" id="IPR000620">
    <property type="entry name" value="EamA_dom"/>
</dbReference>
<dbReference type="OrthoDB" id="2352272at2"/>
<dbReference type="Pfam" id="PF00892">
    <property type="entry name" value="EamA"/>
    <property type="match status" value="2"/>
</dbReference>
<dbReference type="InterPro" id="IPR037185">
    <property type="entry name" value="EmrE-like"/>
</dbReference>
<dbReference type="SUPFAM" id="SSF103481">
    <property type="entry name" value="Multidrug resistance efflux transporter EmrE"/>
    <property type="match status" value="2"/>
</dbReference>
<evidence type="ECO:0000256" key="1">
    <source>
        <dbReference type="ARBA" id="ARBA00004141"/>
    </source>
</evidence>
<feature type="transmembrane region" description="Helical" evidence="6">
    <location>
        <begin position="250"/>
        <end position="268"/>
    </location>
</feature>
<comment type="subcellular location">
    <subcellularLocation>
        <location evidence="1">Membrane</location>
        <topology evidence="1">Multi-pass membrane protein</topology>
    </subcellularLocation>
</comment>
<feature type="transmembrane region" description="Helical" evidence="6">
    <location>
        <begin position="274"/>
        <end position="292"/>
    </location>
</feature>
<feature type="transmembrane region" description="Helical" evidence="6">
    <location>
        <begin position="30"/>
        <end position="51"/>
    </location>
</feature>
<evidence type="ECO:0000256" key="5">
    <source>
        <dbReference type="ARBA" id="ARBA00023136"/>
    </source>
</evidence>
<gene>
    <name evidence="8" type="ORF">DIR46_16500</name>
</gene>
<evidence type="ECO:0000256" key="6">
    <source>
        <dbReference type="SAM" id="Phobius"/>
    </source>
</evidence>
<protein>
    <submittedName>
        <fullName evidence="8">EamA family transporter</fullName>
    </submittedName>
</protein>
<name>A0A2S2DKM1_9BURK</name>
<dbReference type="RefSeq" id="WP_109346195.1">
    <property type="nucleotide sequence ID" value="NZ_CP029343.1"/>
</dbReference>
<feature type="transmembrane region" description="Helical" evidence="6">
    <location>
        <begin position="120"/>
        <end position="139"/>
    </location>
</feature>
<comment type="similarity">
    <text evidence="2">Belongs to the EamA transporter family.</text>
</comment>
<dbReference type="EMBL" id="CP029343">
    <property type="protein sequence ID" value="AWL05868.1"/>
    <property type="molecule type" value="Genomic_DNA"/>
</dbReference>
<feature type="domain" description="EamA" evidence="7">
    <location>
        <begin position="156"/>
        <end position="291"/>
    </location>
</feature>
<feature type="transmembrane region" description="Helical" evidence="6">
    <location>
        <begin position="88"/>
        <end position="108"/>
    </location>
</feature>
<keyword evidence="5 6" id="KW-0472">Membrane</keyword>
<dbReference type="InterPro" id="IPR050638">
    <property type="entry name" value="AA-Vitamin_Transporters"/>
</dbReference>
<feature type="transmembrane region" description="Helical" evidence="6">
    <location>
        <begin position="154"/>
        <end position="175"/>
    </location>
</feature>
<dbReference type="PANTHER" id="PTHR32322">
    <property type="entry name" value="INNER MEMBRANE TRANSPORTER"/>
    <property type="match status" value="1"/>
</dbReference>
<feature type="transmembrane region" description="Helical" evidence="6">
    <location>
        <begin position="218"/>
        <end position="238"/>
    </location>
</feature>
<reference evidence="8 9" key="1">
    <citation type="submission" date="2018-05" db="EMBL/GenBank/DDBJ databases">
        <title>Complete genome sequence of Massilia oculi sp. nov. CCUG 43427T (=DSM 26321T), the type strain of M. oculi, and comparison with genome sequences of other Massilia strains.</title>
        <authorList>
            <person name="Zhu B."/>
        </authorList>
    </citation>
    <scope>NUCLEOTIDE SEQUENCE [LARGE SCALE GENOMIC DNA]</scope>
    <source>
        <strain evidence="8 9">CCUG 43427</strain>
    </source>
</reference>
<evidence type="ECO:0000313" key="9">
    <source>
        <dbReference type="Proteomes" id="UP000245820"/>
    </source>
</evidence>
<evidence type="ECO:0000256" key="2">
    <source>
        <dbReference type="ARBA" id="ARBA00007362"/>
    </source>
</evidence>
<feature type="transmembrane region" description="Helical" evidence="6">
    <location>
        <begin position="187"/>
        <end position="206"/>
    </location>
</feature>
<evidence type="ECO:0000259" key="7">
    <source>
        <dbReference type="Pfam" id="PF00892"/>
    </source>
</evidence>
<dbReference type="AlphaFoldDB" id="A0A2S2DKM1"/>
<keyword evidence="4 6" id="KW-1133">Transmembrane helix</keyword>
<organism evidence="8 9">
    <name type="scientific">Massilia oculi</name>
    <dbReference type="NCBI Taxonomy" id="945844"/>
    <lineage>
        <taxon>Bacteria</taxon>
        <taxon>Pseudomonadati</taxon>
        <taxon>Pseudomonadota</taxon>
        <taxon>Betaproteobacteria</taxon>
        <taxon>Burkholderiales</taxon>
        <taxon>Oxalobacteraceae</taxon>
        <taxon>Telluria group</taxon>
        <taxon>Massilia</taxon>
    </lineage>
</organism>
<evidence type="ECO:0000256" key="4">
    <source>
        <dbReference type="ARBA" id="ARBA00022989"/>
    </source>
</evidence>
<dbReference type="PANTHER" id="PTHR32322:SF2">
    <property type="entry name" value="EAMA DOMAIN-CONTAINING PROTEIN"/>
    <property type="match status" value="1"/>
</dbReference>
<feature type="domain" description="EamA" evidence="7">
    <location>
        <begin position="5"/>
        <end position="135"/>
    </location>
</feature>
<evidence type="ECO:0000256" key="3">
    <source>
        <dbReference type="ARBA" id="ARBA00022692"/>
    </source>
</evidence>
<dbReference type="Proteomes" id="UP000245820">
    <property type="component" value="Chromosome"/>
</dbReference>
<keyword evidence="3 6" id="KW-0812">Transmembrane</keyword>
<keyword evidence="9" id="KW-1185">Reference proteome</keyword>
<proteinExistence type="inferred from homology"/>
<sequence>MSSPVLFIIASLIWGSTFWAITLQLGHTAPAVSVAYRFFLAAATLFAICLARRDSLRLPWSTHRWMALQGGLTFGISYICTYESEQHIVSGLVAVMFALMVFWTPIWSRIFFGTEVKGRTWACGAVATVGVALLFWHSIGDAWQALKTGGDGHFLAGVVLALAATLASSAGSIVVNKVKDQSSNLPLTMAWSMLWGASMVAVWSLANGNAFTLPDSPSYWAGLVYLSIFGSVIAFFAYFTLIGRIGANKAVYIGVVTPVLSVLLSVQLEDYRPGLLEFLGMVLCLASVAWAVRAPAARSVQSANLNNAIESP</sequence>
<accession>A0A2S2DKM1</accession>
<evidence type="ECO:0000313" key="8">
    <source>
        <dbReference type="EMBL" id="AWL05868.1"/>
    </source>
</evidence>
<dbReference type="GO" id="GO:0016020">
    <property type="term" value="C:membrane"/>
    <property type="evidence" value="ECO:0007669"/>
    <property type="project" value="UniProtKB-SubCell"/>
</dbReference>
<dbReference type="KEGG" id="mtim:DIR46_16500"/>